<dbReference type="PATRIC" id="fig|1200352.3.peg.779"/>
<dbReference type="PANTHER" id="PTHR31435">
    <property type="entry name" value="PROTEIN NATD1"/>
    <property type="match status" value="1"/>
</dbReference>
<protein>
    <recommendedName>
        <fullName evidence="1">N-acetyltransferase domain-containing protein</fullName>
    </recommendedName>
</protein>
<dbReference type="Pfam" id="PF14542">
    <property type="entry name" value="Acetyltransf_CG"/>
    <property type="match status" value="1"/>
</dbReference>
<proteinExistence type="predicted"/>
<dbReference type="InterPro" id="IPR031165">
    <property type="entry name" value="GNAT_YJDJ"/>
</dbReference>
<name>S4XFL6_9CORY</name>
<gene>
    <name evidence="2" type="ORF">A606_03855</name>
</gene>
<dbReference type="SUPFAM" id="SSF55729">
    <property type="entry name" value="Acyl-CoA N-acyltransferases (Nat)"/>
    <property type="match status" value="1"/>
</dbReference>
<evidence type="ECO:0000313" key="3">
    <source>
        <dbReference type="Proteomes" id="UP000014809"/>
    </source>
</evidence>
<sequence>MSSGDAYGVFYAGDAQPVGVAEFLDRDTGAGPQRIFHHTFVGEDFGGRGLAGLLVAAALDDARAAGREVVPMCSFVARWIAKNNWSGAVATVTDEVEEWVADQG</sequence>
<dbReference type="eggNOG" id="COG2388">
    <property type="taxonomic scope" value="Bacteria"/>
</dbReference>
<dbReference type="InterPro" id="IPR045057">
    <property type="entry name" value="Gcn5-rel_NAT"/>
</dbReference>
<feature type="domain" description="N-acetyltransferase" evidence="1">
    <location>
        <begin position="1"/>
        <end position="94"/>
    </location>
</feature>
<dbReference type="PANTHER" id="PTHR31435:SF9">
    <property type="entry name" value="PROTEIN NATD1"/>
    <property type="match status" value="1"/>
</dbReference>
<dbReference type="KEGG" id="cter:A606_03855"/>
<dbReference type="PROSITE" id="PS51729">
    <property type="entry name" value="GNAT_YJDJ"/>
    <property type="match status" value="1"/>
</dbReference>
<dbReference type="Proteomes" id="UP000014809">
    <property type="component" value="Chromosome"/>
</dbReference>
<keyword evidence="3" id="KW-1185">Reference proteome</keyword>
<dbReference type="HOGENOM" id="CLU_132888_0_1_11"/>
<accession>S4XFL6</accession>
<dbReference type="InterPro" id="IPR016181">
    <property type="entry name" value="Acyl_CoA_acyltransferase"/>
</dbReference>
<reference evidence="2 3" key="1">
    <citation type="submission" date="2012-06" db="EMBL/GenBank/DDBJ databases">
        <title>Complete genome sequence of Corynebacterium terpenotabidum Y-11 (=DSM 44721).</title>
        <authorList>
            <person name="Ruckert C."/>
            <person name="Albersmeier A."/>
            <person name="Al-Dilaimi A."/>
            <person name="Szczepanowski R."/>
            <person name="Kalinowski J."/>
        </authorList>
    </citation>
    <scope>NUCLEOTIDE SEQUENCE [LARGE SCALE GENOMIC DNA]</scope>
    <source>
        <strain evidence="2 3">Y-11</strain>
    </source>
</reference>
<evidence type="ECO:0000259" key="1">
    <source>
        <dbReference type="PROSITE" id="PS51729"/>
    </source>
</evidence>
<dbReference type="EMBL" id="CP003696">
    <property type="protein sequence ID" value="AGP30420.1"/>
    <property type="molecule type" value="Genomic_DNA"/>
</dbReference>
<dbReference type="STRING" id="1200352.A606_03855"/>
<dbReference type="AlphaFoldDB" id="S4XFL6"/>
<organism evidence="2 3">
    <name type="scientific">Corynebacterium terpenotabidum Y-11</name>
    <dbReference type="NCBI Taxonomy" id="1200352"/>
    <lineage>
        <taxon>Bacteria</taxon>
        <taxon>Bacillati</taxon>
        <taxon>Actinomycetota</taxon>
        <taxon>Actinomycetes</taxon>
        <taxon>Mycobacteriales</taxon>
        <taxon>Corynebacteriaceae</taxon>
        <taxon>Corynebacterium</taxon>
    </lineage>
</organism>
<evidence type="ECO:0000313" key="2">
    <source>
        <dbReference type="EMBL" id="AGP30420.1"/>
    </source>
</evidence>
<dbReference type="Gene3D" id="3.40.630.30">
    <property type="match status" value="1"/>
</dbReference>